<dbReference type="Proteomes" id="UP001202328">
    <property type="component" value="Unassembled WGS sequence"/>
</dbReference>
<evidence type="ECO:0000256" key="1">
    <source>
        <dbReference type="ARBA" id="ARBA00022741"/>
    </source>
</evidence>
<comment type="caution">
    <text evidence="5">The sequence shown here is derived from an EMBL/GenBank/DDBJ whole genome shotgun (WGS) entry which is preliminary data.</text>
</comment>
<evidence type="ECO:0000313" key="6">
    <source>
        <dbReference type="Proteomes" id="UP001202328"/>
    </source>
</evidence>
<keyword evidence="3" id="KW-0812">Transmembrane</keyword>
<dbReference type="AlphaFoldDB" id="A0AAD4SMU2"/>
<evidence type="ECO:0000259" key="4">
    <source>
        <dbReference type="PROSITE" id="PS50163"/>
    </source>
</evidence>
<keyword evidence="3" id="KW-1133">Transmembrane helix</keyword>
<feature type="transmembrane region" description="Helical" evidence="3">
    <location>
        <begin position="138"/>
        <end position="163"/>
    </location>
</feature>
<evidence type="ECO:0000256" key="2">
    <source>
        <dbReference type="ARBA" id="ARBA00022840"/>
    </source>
</evidence>
<sequence>MGVVSVGVIGKTLRIHVAAVTVEPVGVVAGIKKVLVPERNTTYQSFQIWTWSFLCYIIGSDALLEGKQVIKITSGSSALGELLVIDDSTGGLFIYNLNKPAGGHILGHAASIRLTFRKRKGRAKCLQEKKLGEILPRLHLGVIGALTLSVTFFVVTVICNRALMSNLGSPFSKGWEVPVL</sequence>
<dbReference type="PROSITE" id="PS50163">
    <property type="entry name" value="RECA_3"/>
    <property type="match status" value="1"/>
</dbReference>
<proteinExistence type="predicted"/>
<organism evidence="5 6">
    <name type="scientific">Papaver atlanticum</name>
    <dbReference type="NCBI Taxonomy" id="357466"/>
    <lineage>
        <taxon>Eukaryota</taxon>
        <taxon>Viridiplantae</taxon>
        <taxon>Streptophyta</taxon>
        <taxon>Embryophyta</taxon>
        <taxon>Tracheophyta</taxon>
        <taxon>Spermatophyta</taxon>
        <taxon>Magnoliopsida</taxon>
        <taxon>Ranunculales</taxon>
        <taxon>Papaveraceae</taxon>
        <taxon>Papaveroideae</taxon>
        <taxon>Papaver</taxon>
    </lineage>
</organism>
<dbReference type="InterPro" id="IPR013632">
    <property type="entry name" value="Rad51_C"/>
</dbReference>
<dbReference type="GO" id="GO:0006259">
    <property type="term" value="P:DNA metabolic process"/>
    <property type="evidence" value="ECO:0007669"/>
    <property type="project" value="InterPro"/>
</dbReference>
<dbReference type="EMBL" id="JAJJMB010009609">
    <property type="protein sequence ID" value="KAI3912772.1"/>
    <property type="molecule type" value="Genomic_DNA"/>
</dbReference>
<evidence type="ECO:0000256" key="3">
    <source>
        <dbReference type="SAM" id="Phobius"/>
    </source>
</evidence>
<keyword evidence="3" id="KW-0472">Membrane</keyword>
<feature type="domain" description="RecA family profile 2" evidence="4">
    <location>
        <begin position="90"/>
        <end position="121"/>
    </location>
</feature>
<dbReference type="Pfam" id="PF08423">
    <property type="entry name" value="Rad51"/>
    <property type="match status" value="1"/>
</dbReference>
<keyword evidence="2" id="KW-0067">ATP-binding</keyword>
<keyword evidence="1" id="KW-0547">Nucleotide-binding</keyword>
<gene>
    <name evidence="5" type="ORF">MKW98_005692</name>
</gene>
<name>A0AAD4SMU2_9MAGN</name>
<accession>A0AAD4SMU2</accession>
<protein>
    <recommendedName>
        <fullName evidence="4">RecA family profile 2 domain-containing protein</fullName>
    </recommendedName>
</protein>
<keyword evidence="6" id="KW-1185">Reference proteome</keyword>
<evidence type="ECO:0000313" key="5">
    <source>
        <dbReference type="EMBL" id="KAI3912772.1"/>
    </source>
</evidence>
<dbReference type="InterPro" id="IPR020587">
    <property type="entry name" value="RecA_monomer-monomer_interface"/>
</dbReference>
<dbReference type="GO" id="GO:0003677">
    <property type="term" value="F:DNA binding"/>
    <property type="evidence" value="ECO:0007669"/>
    <property type="project" value="InterPro"/>
</dbReference>
<dbReference type="GO" id="GO:0005524">
    <property type="term" value="F:ATP binding"/>
    <property type="evidence" value="ECO:0007669"/>
    <property type="project" value="UniProtKB-KW"/>
</dbReference>
<dbReference type="GO" id="GO:0008094">
    <property type="term" value="F:ATP-dependent activity, acting on DNA"/>
    <property type="evidence" value="ECO:0007669"/>
    <property type="project" value="InterPro"/>
</dbReference>
<reference evidence="5" key="1">
    <citation type="submission" date="2022-04" db="EMBL/GenBank/DDBJ databases">
        <title>A functionally conserved STORR gene fusion in Papaver species that diverged 16.8 million years ago.</title>
        <authorList>
            <person name="Catania T."/>
        </authorList>
    </citation>
    <scope>NUCLEOTIDE SEQUENCE</scope>
    <source>
        <strain evidence="5">S-188037</strain>
    </source>
</reference>